<feature type="compositionally biased region" description="Polar residues" evidence="2">
    <location>
        <begin position="1604"/>
        <end position="1617"/>
    </location>
</feature>
<accession>A0A250XTH2</accession>
<evidence type="ECO:0000313" key="4">
    <source>
        <dbReference type="EMBL" id="GAX86259.1"/>
    </source>
</evidence>
<gene>
    <name evidence="4" type="ORF">CEUSTIGMA_g13671.t1</name>
</gene>
<dbReference type="Proteomes" id="UP000232323">
    <property type="component" value="Unassembled WGS sequence"/>
</dbReference>
<dbReference type="InterPro" id="IPR016024">
    <property type="entry name" value="ARM-type_fold"/>
</dbReference>
<dbReference type="Gene3D" id="1.25.10.10">
    <property type="entry name" value="Leucine-rich Repeat Variant"/>
    <property type="match status" value="1"/>
</dbReference>
<feature type="compositionally biased region" description="Low complexity" evidence="2">
    <location>
        <begin position="222"/>
        <end position="243"/>
    </location>
</feature>
<evidence type="ECO:0000256" key="1">
    <source>
        <dbReference type="SAM" id="Coils"/>
    </source>
</evidence>
<dbReference type="STRING" id="1157962.A0A250XTH2"/>
<feature type="coiled-coil region" evidence="1">
    <location>
        <begin position="659"/>
        <end position="686"/>
    </location>
</feature>
<keyword evidence="5" id="KW-1185">Reference proteome</keyword>
<dbReference type="OrthoDB" id="550872at2759"/>
<feature type="region of interest" description="Disordered" evidence="2">
    <location>
        <begin position="509"/>
        <end position="555"/>
    </location>
</feature>
<feature type="coiled-coil region" evidence="1">
    <location>
        <begin position="601"/>
        <end position="635"/>
    </location>
</feature>
<comment type="caution">
    <text evidence="4">The sequence shown here is derived from an EMBL/GenBank/DDBJ whole genome shotgun (WGS) entry which is preliminary data.</text>
</comment>
<feature type="compositionally biased region" description="Polar residues" evidence="2">
    <location>
        <begin position="524"/>
        <end position="541"/>
    </location>
</feature>
<sequence>MIIGAHLHFMIVMATLLLLQLGLVELLVEVLEQQVAWRTSCTEALVSQVLEVQAWQQRELGRRAMKTMTSNLTPSKKDSPPEETDVSNTVTREGPAISGGPQGDSTAADPGLVGEEAPPSAELLPVLQMRNHVVFHALGALAVLAVDADARLRWIKMSPGLDMLVRLCSLEFPVPPVPLPDLPTSPTDADPLAEEHSDDQPLLDTIAATATEESLAAAHTLPNPTSAAAPLPLSSPTASTATAQNTRHKSTSSSRPQSAAMASSSDGAGVLSEETPLNPKESLPKALSWREDMDEEEPPPNEDLPETQQKMAAEVMYSMLGRDRNVRQAFVFAGGVAKVLHLLESPNSDVRYCSVLAVAAYSLDMDRDHVTGLSMLRSSDLTEQLIEALLPVAEEVVVMLHGYSRGLAPQLQSAASGPGHQDQDHGFNESKTAVAAGDGIEDATSIGSGVHPLLSLLEGAGAAIRGCVVAHITGAGITSPSMVSLRNVSRLARLAELLGHQLQELLKQSMASEENESWPPLKSQKPSPATRLNPSSSSDSPQLDAREGQQAKIPSYTTVSNEPVIRVDLQNVILPQIRTLYCLMSCLVTVQTGPGFLSTALQRLQSLLSLISEQEADLEDKLEVLRQEHINAAKRRTASSISFHFEDSTSEEAGPEAAVEEAERTLAASQSELVDLKEDLQAASEDCIVAALESMGLPILKHPSWVSELGDQLGHVQLMTLGLTLAMAEARHPHEHTTGGQKPDTLFQGPFRQLLLDSQVIQAVIKVASSPSLDACEPKLGRDTRMVASAALGHLFAIQVPLPAEDIKAVLQYMVKVHQHHDCSPHLASALWCLARHELNRRVILTSHEWINLCTYWSDCCLEDLKRASSPSEVHRHSTAAAAASALSSIPMLRCCMMTTWMLLKQWLLDHASHVSAMQAAGAASTDAVYLRSETSWWAVKFDVSVPLRGPPLDQPGSVAGGGLGMLLHLAAQAAERGMPRNLPLWDMALRCCWSLATSHPSVSSHLIKLGVDRLLVHYCTSQRAASPLVCVAVKYLTFLMTSSSGLEALGGPARVCKILVVVLDRAMAGSDEAGRGADVPLLELAVRGLASAALLGPVGRQAVLDARGVRRLIEVVRADNRALEQVMSARMHHNVPKYESPQELFCPLRSINGLPHQLGPAQATAAAELEAKRPPSPPPSPLLETSTHSVGEAGSTLRDMRQQSLRSDVMDNGPHPHNDSFRRHRSEEIPVGSTEREPKRVSSFDDGSRDNGSAGQGGNSSHSDTDVEDTEVGSGDADVGLMAIWGLLNMSGFTSAQVPLCRYGLYTLLSTVHRSMDPHRKSASAAILNNIHFHPGNVTVLYRAELRLKQAALTQLEGIDRKPAKLHVGHPFSPKRHGMNPTTISFHTKSMVRTKISSSVGAAVQLEAQAERDDPQRKAAEANVAFLKCLVDPETFAPGLVPAPAELQTNFTAQNKARLSTSGSAQEREISAVTDDLMERLTTDPEEMRYLAHLRAVSQFEGFSDARHQQGSFLRASLARSLAEGAHSLWGGRAAAEGRDATRSTAVSTAAVGQGKGRERRRQTMEMPAGSPAAIVQALSKARPRTAPASGQSVLPSSAHPLGSSSPNAGLPSNSRKTILGRHITSSGSRNSNTTHLLSATNSKRSLAEKLQTKQKTVKSNLSPTARTSPGNILRGDSLQSVSAKETKAQALQPTSALRRAAAQSSPTTGAQRPSSAAQHRSGSPTTGAQRPSSAAQHRGSCLQLGSSTVTRLGSAEHPPPSLQHRNRINRNTTSPSSQQGQRMPSPLHSPVASSKEGHSLQRPKSLEGVQFNDCSPRSSLGRHPHSEGIWSVEDNAKMRGSPNFKSRTIKPQVSSKASRTVNDSTTAAETVAAVRPRSAPRPLAATGPWAPHILSYLQDRRYNRPRTSVAQKLMTVSLPVVTAEGLAEVSSRLIQQASTILGQSASEASNLAPVPEGEDEGGGQASSKGVLQKDQLMPEDDDGEADTFVNVDEPQNFEEDEEEIAELRAREEIQAREKAAAHMDSDSPAEISRTEKSPPSSRPWSAGPSGPGPVAMIKALHARMLVEAAAAAAGEEPPPITDPVMLMRVGSSMPPAHISELVPRPTTVVGAELDSLLELKQLRDKKEEERLHDKEVKSGPNLALAGMENSALKEVERAIQEAHQRLSKPTPLAMVVATGDGGPEKTYQFPRDISRNIRNLCLFEHVEGCRVCEELYGHYLLPSGRLAHFYVGDTVRKGHRVDLVQPPDVPFQVEEWLPDGLPMNRTLADLPRHLLRSDGLLAPLWCPVPELGPETAPGTHILEWEPGKEGHVLQLRTVMIVAKVEWIRRQDVATEVVPPRPKKGKKKKR</sequence>
<feature type="compositionally biased region" description="Low complexity" evidence="2">
    <location>
        <begin position="258"/>
        <end position="269"/>
    </location>
</feature>
<feature type="region of interest" description="Disordered" evidence="2">
    <location>
        <begin position="1157"/>
        <end position="1274"/>
    </location>
</feature>
<dbReference type="PANTHER" id="PTHR21713">
    <property type="entry name" value="NASCENT POLYPEPTIDE ASSOCIATED COMPLEX ALPHA SUBUNIT-RELATED"/>
    <property type="match status" value="1"/>
</dbReference>
<feature type="signal peptide" evidence="3">
    <location>
        <begin position="1"/>
        <end position="26"/>
    </location>
</feature>
<keyword evidence="1" id="KW-0175">Coiled coil</keyword>
<evidence type="ECO:0000256" key="3">
    <source>
        <dbReference type="SAM" id="SignalP"/>
    </source>
</evidence>
<evidence type="ECO:0000256" key="2">
    <source>
        <dbReference type="SAM" id="MobiDB-lite"/>
    </source>
</evidence>
<feature type="compositionally biased region" description="Polar residues" evidence="2">
    <location>
        <begin position="1655"/>
        <end position="1672"/>
    </location>
</feature>
<dbReference type="EMBL" id="BEGY01000253">
    <property type="protein sequence ID" value="GAX86259.1"/>
    <property type="molecule type" value="Genomic_DNA"/>
</dbReference>
<dbReference type="GO" id="GO:0005854">
    <property type="term" value="C:nascent polypeptide-associated complex"/>
    <property type="evidence" value="ECO:0007669"/>
    <property type="project" value="InterPro"/>
</dbReference>
<feature type="region of interest" description="Disordered" evidence="2">
    <location>
        <begin position="2018"/>
        <end position="2054"/>
    </location>
</feature>
<name>A0A250XTH2_9CHLO</name>
<dbReference type="InterPro" id="IPR011989">
    <property type="entry name" value="ARM-like"/>
</dbReference>
<evidence type="ECO:0000313" key="5">
    <source>
        <dbReference type="Proteomes" id="UP000232323"/>
    </source>
</evidence>
<reference evidence="4 5" key="1">
    <citation type="submission" date="2017-08" db="EMBL/GenBank/DDBJ databases">
        <title>Acidophilic green algal genome provides insights into adaptation to an acidic environment.</title>
        <authorList>
            <person name="Hirooka S."/>
            <person name="Hirose Y."/>
            <person name="Kanesaki Y."/>
            <person name="Higuchi S."/>
            <person name="Fujiwara T."/>
            <person name="Onuma R."/>
            <person name="Era A."/>
            <person name="Ohbayashi R."/>
            <person name="Uzuka A."/>
            <person name="Nozaki H."/>
            <person name="Yoshikawa H."/>
            <person name="Miyagishima S.Y."/>
        </authorList>
    </citation>
    <scope>NUCLEOTIDE SEQUENCE [LARGE SCALE GENOMIC DNA]</scope>
    <source>
        <strain evidence="4 5">NIES-2499</strain>
    </source>
</reference>
<feature type="compositionally biased region" description="Polar residues" evidence="2">
    <location>
        <begin position="1679"/>
        <end position="1697"/>
    </location>
</feature>
<dbReference type="SUPFAM" id="SSF48371">
    <property type="entry name" value="ARM repeat"/>
    <property type="match status" value="1"/>
</dbReference>
<feature type="compositionally biased region" description="Polar residues" evidence="2">
    <location>
        <begin position="1704"/>
        <end position="1737"/>
    </location>
</feature>
<proteinExistence type="predicted"/>
<feature type="region of interest" description="Disordered" evidence="2">
    <location>
        <begin position="1642"/>
        <end position="1886"/>
    </location>
</feature>
<feature type="region of interest" description="Disordered" evidence="2">
    <location>
        <begin position="67"/>
        <end position="117"/>
    </location>
</feature>
<feature type="region of interest" description="Disordered" evidence="2">
    <location>
        <begin position="1537"/>
        <end position="1617"/>
    </location>
</feature>
<keyword evidence="3" id="KW-0732">Signal</keyword>
<dbReference type="InterPro" id="IPR016641">
    <property type="entry name" value="EGD2/NACA0like"/>
</dbReference>
<feature type="compositionally biased region" description="Polar residues" evidence="2">
    <location>
        <begin position="1771"/>
        <end position="1784"/>
    </location>
</feature>
<feature type="compositionally biased region" description="Basic and acidic residues" evidence="2">
    <location>
        <begin position="1215"/>
        <end position="1250"/>
    </location>
</feature>
<feature type="compositionally biased region" description="Polar residues" evidence="2">
    <location>
        <begin position="1845"/>
        <end position="1870"/>
    </location>
</feature>
<feature type="chain" id="PRO_5012783993" description="Telomere length regulation protein conserved domain-containing protein" evidence="3">
    <location>
        <begin position="27"/>
        <end position="2351"/>
    </location>
</feature>
<feature type="region of interest" description="Disordered" evidence="2">
    <location>
        <begin position="222"/>
        <end position="283"/>
    </location>
</feature>
<feature type="compositionally biased region" description="Basic and acidic residues" evidence="2">
    <location>
        <begin position="2018"/>
        <end position="2027"/>
    </location>
</feature>
<organism evidence="4 5">
    <name type="scientific">Chlamydomonas eustigma</name>
    <dbReference type="NCBI Taxonomy" id="1157962"/>
    <lineage>
        <taxon>Eukaryota</taxon>
        <taxon>Viridiplantae</taxon>
        <taxon>Chlorophyta</taxon>
        <taxon>core chlorophytes</taxon>
        <taxon>Chlorophyceae</taxon>
        <taxon>CS clade</taxon>
        <taxon>Chlamydomonadales</taxon>
        <taxon>Chlamydomonadaceae</taxon>
        <taxon>Chlamydomonas</taxon>
    </lineage>
</organism>
<feature type="region of interest" description="Disordered" evidence="2">
    <location>
        <begin position="1952"/>
        <end position="2005"/>
    </location>
</feature>
<protein>
    <recommendedName>
        <fullName evidence="6">Telomere length regulation protein conserved domain-containing protein</fullName>
    </recommendedName>
</protein>
<feature type="compositionally biased region" description="Low complexity" evidence="2">
    <location>
        <begin position="1544"/>
        <end position="1553"/>
    </location>
</feature>
<evidence type="ECO:0008006" key="6">
    <source>
        <dbReference type="Google" id="ProtNLM"/>
    </source>
</evidence>